<comment type="caution">
    <text evidence="1">The sequence shown here is derived from an EMBL/GenBank/DDBJ whole genome shotgun (WGS) entry which is preliminary data.</text>
</comment>
<dbReference type="Proteomes" id="UP000324800">
    <property type="component" value="Unassembled WGS sequence"/>
</dbReference>
<dbReference type="EMBL" id="SNRW01007261">
    <property type="protein sequence ID" value="KAA6381553.1"/>
    <property type="molecule type" value="Genomic_DNA"/>
</dbReference>
<organism evidence="1 2">
    <name type="scientific">Streblomastix strix</name>
    <dbReference type="NCBI Taxonomy" id="222440"/>
    <lineage>
        <taxon>Eukaryota</taxon>
        <taxon>Metamonada</taxon>
        <taxon>Preaxostyla</taxon>
        <taxon>Oxymonadida</taxon>
        <taxon>Streblomastigidae</taxon>
        <taxon>Streblomastix</taxon>
    </lineage>
</organism>
<dbReference type="OrthoDB" id="10500762at2759"/>
<evidence type="ECO:0000313" key="2">
    <source>
        <dbReference type="Proteomes" id="UP000324800"/>
    </source>
</evidence>
<accession>A0A5J4VGJ6</accession>
<evidence type="ECO:0000313" key="1">
    <source>
        <dbReference type="EMBL" id="KAA6381553.1"/>
    </source>
</evidence>
<sequence length="159" mass="18240">MQLTFCRRNYPDMPINKTDQQLIQLQFNSSNLDLLFEATDEFEDALTTSKNTAARRFNPHTDLTFFINTLQYERNINDALTFDGLDTMNQITSVEHRGIPIYQGVIECYYYVDRVGKRPPLLILIGSHGTFWIFNPSQGGSQIYDTTHSFDEVIGSVTA</sequence>
<name>A0A5J4VGJ6_9EUKA</name>
<proteinExistence type="predicted"/>
<protein>
    <submittedName>
        <fullName evidence="1">Uncharacterized protein</fullName>
    </submittedName>
</protein>
<gene>
    <name evidence="1" type="ORF">EZS28_022921</name>
</gene>
<dbReference type="AlphaFoldDB" id="A0A5J4VGJ6"/>
<reference evidence="1 2" key="1">
    <citation type="submission" date="2019-03" db="EMBL/GenBank/DDBJ databases">
        <title>Single cell metagenomics reveals metabolic interactions within the superorganism composed of flagellate Streblomastix strix and complex community of Bacteroidetes bacteria on its surface.</title>
        <authorList>
            <person name="Treitli S.C."/>
            <person name="Kolisko M."/>
            <person name="Husnik F."/>
            <person name="Keeling P."/>
            <person name="Hampl V."/>
        </authorList>
    </citation>
    <scope>NUCLEOTIDE SEQUENCE [LARGE SCALE GENOMIC DNA]</scope>
    <source>
        <strain evidence="1">ST1C</strain>
    </source>
</reference>